<evidence type="ECO:0000259" key="9">
    <source>
        <dbReference type="Pfam" id="PF17921"/>
    </source>
</evidence>
<evidence type="ECO:0000256" key="7">
    <source>
        <dbReference type="ARBA" id="ARBA00022918"/>
    </source>
</evidence>
<organism evidence="10 11">
    <name type="scientific">Gossypium hirsutum</name>
    <name type="common">Upland cotton</name>
    <name type="synonym">Gossypium mexicanum</name>
    <dbReference type="NCBI Taxonomy" id="3635"/>
    <lineage>
        <taxon>Eukaryota</taxon>
        <taxon>Viridiplantae</taxon>
        <taxon>Streptophyta</taxon>
        <taxon>Embryophyta</taxon>
        <taxon>Tracheophyta</taxon>
        <taxon>Spermatophyta</taxon>
        <taxon>Magnoliopsida</taxon>
        <taxon>eudicotyledons</taxon>
        <taxon>Gunneridae</taxon>
        <taxon>Pentapetalae</taxon>
        <taxon>rosids</taxon>
        <taxon>malvids</taxon>
        <taxon>Malvales</taxon>
        <taxon>Malvaceae</taxon>
        <taxon>Malvoideae</taxon>
        <taxon>Gossypium</taxon>
    </lineage>
</organism>
<evidence type="ECO:0000256" key="5">
    <source>
        <dbReference type="ARBA" id="ARBA00022759"/>
    </source>
</evidence>
<dbReference type="InterPro" id="IPR041588">
    <property type="entry name" value="Integrase_H2C2"/>
</dbReference>
<dbReference type="Gene3D" id="3.30.70.270">
    <property type="match status" value="1"/>
</dbReference>
<dbReference type="FunFam" id="1.10.340.70:FF:000001">
    <property type="entry name" value="Retrovirus-related Pol polyprotein from transposon gypsy-like Protein"/>
    <property type="match status" value="1"/>
</dbReference>
<feature type="domain" description="Reverse transcriptase" evidence="8">
    <location>
        <begin position="2"/>
        <end position="95"/>
    </location>
</feature>
<proteinExistence type="predicted"/>
<dbReference type="AlphaFoldDB" id="A0A1U8IDU1"/>
<keyword evidence="1" id="KW-0645">Protease</keyword>
<keyword evidence="3" id="KW-0548">Nucleotidyltransferase</keyword>
<dbReference type="GeneID" id="107895619"/>
<keyword evidence="5" id="KW-0255">Endonuclease</keyword>
<dbReference type="GO" id="GO:0003964">
    <property type="term" value="F:RNA-directed DNA polymerase activity"/>
    <property type="evidence" value="ECO:0007669"/>
    <property type="project" value="UniProtKB-KW"/>
</dbReference>
<dbReference type="FunFam" id="3.10.10.10:FF:000007">
    <property type="entry name" value="Retrovirus-related Pol polyprotein from transposon 17.6-like Protein"/>
    <property type="match status" value="1"/>
</dbReference>
<protein>
    <recommendedName>
        <fullName evidence="12">RNA-directed DNA polymerase homolog</fullName>
    </recommendedName>
</protein>
<name>A0A1U8IDU1_GOSHI</name>
<evidence type="ECO:0000313" key="10">
    <source>
        <dbReference type="Proteomes" id="UP000818029"/>
    </source>
</evidence>
<dbReference type="STRING" id="3635.A0A1U8IDU1"/>
<dbReference type="SUPFAM" id="SSF56672">
    <property type="entry name" value="DNA/RNA polymerases"/>
    <property type="match status" value="1"/>
</dbReference>
<dbReference type="Pfam" id="PF17921">
    <property type="entry name" value="Integrase_H2C2"/>
    <property type="match status" value="1"/>
</dbReference>
<dbReference type="GO" id="GO:0006508">
    <property type="term" value="P:proteolysis"/>
    <property type="evidence" value="ECO:0007669"/>
    <property type="project" value="UniProtKB-KW"/>
</dbReference>
<evidence type="ECO:0000256" key="6">
    <source>
        <dbReference type="ARBA" id="ARBA00022801"/>
    </source>
</evidence>
<dbReference type="PaxDb" id="3635-A0A1U8IDU1"/>
<evidence type="ECO:0000256" key="1">
    <source>
        <dbReference type="ARBA" id="ARBA00022670"/>
    </source>
</evidence>
<dbReference type="Gene3D" id="3.10.10.10">
    <property type="entry name" value="HIV Type 1 Reverse Transcriptase, subunit A, domain 1"/>
    <property type="match status" value="1"/>
</dbReference>
<accession>A0A1U8IDU1</accession>
<evidence type="ECO:0000256" key="4">
    <source>
        <dbReference type="ARBA" id="ARBA00022722"/>
    </source>
</evidence>
<reference evidence="10" key="1">
    <citation type="journal article" date="2020" name="Nat. Genet.">
        <title>Genomic diversifications of five Gossypium allopolyploid species and their impact on cotton improvement.</title>
        <authorList>
            <person name="Chen Z.J."/>
            <person name="Sreedasyam A."/>
            <person name="Ando A."/>
            <person name="Song Q."/>
            <person name="De Santiago L.M."/>
            <person name="Hulse-Kemp A.M."/>
            <person name="Ding M."/>
            <person name="Ye W."/>
            <person name="Kirkbride R.C."/>
            <person name="Jenkins J."/>
            <person name="Plott C."/>
            <person name="Lovell J."/>
            <person name="Lin Y.M."/>
            <person name="Vaughn R."/>
            <person name="Liu B."/>
            <person name="Simpson S."/>
            <person name="Scheffler B.E."/>
            <person name="Wen L."/>
            <person name="Saski C.A."/>
            <person name="Grover C.E."/>
            <person name="Hu G."/>
            <person name="Conover J.L."/>
            <person name="Carlson J.W."/>
            <person name="Shu S."/>
            <person name="Boston L.B."/>
            <person name="Williams M."/>
            <person name="Peterson D.G."/>
            <person name="McGee K."/>
            <person name="Jones D.C."/>
            <person name="Wendel J.F."/>
            <person name="Stelly D.M."/>
            <person name="Grimwood J."/>
            <person name="Schmutz J."/>
        </authorList>
    </citation>
    <scope>NUCLEOTIDE SEQUENCE [LARGE SCALE GENOMIC DNA]</scope>
    <source>
        <strain evidence="10">cv. TM-1</strain>
    </source>
</reference>
<dbReference type="GO" id="GO:0008233">
    <property type="term" value="F:peptidase activity"/>
    <property type="evidence" value="ECO:0007669"/>
    <property type="project" value="UniProtKB-KW"/>
</dbReference>
<dbReference type="Proteomes" id="UP000818029">
    <property type="component" value="Chromosome A03"/>
</dbReference>
<dbReference type="PANTHER" id="PTHR35046">
    <property type="entry name" value="ZINC KNUCKLE (CCHC-TYPE) FAMILY PROTEIN"/>
    <property type="match status" value="1"/>
</dbReference>
<gene>
    <name evidence="11" type="primary">LOC107895619</name>
</gene>
<dbReference type="CDD" id="cd01647">
    <property type="entry name" value="RT_LTR"/>
    <property type="match status" value="1"/>
</dbReference>
<dbReference type="RefSeq" id="XP_016676361.1">
    <property type="nucleotide sequence ID" value="XM_016820872.1"/>
</dbReference>
<dbReference type="PANTHER" id="PTHR35046:SF9">
    <property type="entry name" value="RNA-DIRECTED DNA POLYMERASE"/>
    <property type="match status" value="1"/>
</dbReference>
<keyword evidence="6" id="KW-0378">Hydrolase</keyword>
<evidence type="ECO:0000256" key="2">
    <source>
        <dbReference type="ARBA" id="ARBA00022679"/>
    </source>
</evidence>
<sequence>MCVDCRAVNKITIKYHHPIPRLNDMLDELSGAKVFSKIDLKSGYLQIRMREGDEWKTAFKTKHGLYEWLVMPFGLTNAPSTFMRLMNHVLRPFIALKHIKGQHKLNRRHAKWVEYLESFPYVIKYKKGKDNIVSDALSRRYEGYLFREGKLCIPCGSVRDLLVHEAHSGGLMGHFGVNKTLATLHEHFYWPQMRKDVERVCERCIACKKAKSKVQPHGL</sequence>
<dbReference type="InterPro" id="IPR043128">
    <property type="entry name" value="Rev_trsase/Diguanyl_cyclase"/>
</dbReference>
<evidence type="ECO:0000256" key="3">
    <source>
        <dbReference type="ARBA" id="ARBA00022695"/>
    </source>
</evidence>
<reference evidence="11" key="2">
    <citation type="submission" date="2025-08" db="UniProtKB">
        <authorList>
            <consortium name="RefSeq"/>
        </authorList>
    </citation>
    <scope>IDENTIFICATION</scope>
</reference>
<dbReference type="GO" id="GO:0004519">
    <property type="term" value="F:endonuclease activity"/>
    <property type="evidence" value="ECO:0007669"/>
    <property type="project" value="UniProtKB-KW"/>
</dbReference>
<keyword evidence="4" id="KW-0540">Nuclease</keyword>
<evidence type="ECO:0000259" key="8">
    <source>
        <dbReference type="Pfam" id="PF00078"/>
    </source>
</evidence>
<keyword evidence="2" id="KW-0808">Transferase</keyword>
<keyword evidence="7" id="KW-0695">RNA-directed DNA polymerase</keyword>
<evidence type="ECO:0000313" key="11">
    <source>
        <dbReference type="RefSeq" id="XP_016676361.1"/>
    </source>
</evidence>
<dbReference type="KEGG" id="ghi:107895619"/>
<evidence type="ECO:0008006" key="12">
    <source>
        <dbReference type="Google" id="ProtNLM"/>
    </source>
</evidence>
<dbReference type="Gene3D" id="1.10.340.70">
    <property type="match status" value="1"/>
</dbReference>
<dbReference type="Pfam" id="PF00078">
    <property type="entry name" value="RVT_1"/>
    <property type="match status" value="1"/>
</dbReference>
<feature type="domain" description="Integrase zinc-binding" evidence="9">
    <location>
        <begin position="157"/>
        <end position="212"/>
    </location>
</feature>
<dbReference type="InterPro" id="IPR000477">
    <property type="entry name" value="RT_dom"/>
</dbReference>
<keyword evidence="10" id="KW-1185">Reference proteome</keyword>
<dbReference type="InterPro" id="IPR043502">
    <property type="entry name" value="DNA/RNA_pol_sf"/>
</dbReference>